<dbReference type="InterPro" id="IPR051319">
    <property type="entry name" value="Oligoribo/pAp-PDE_c-di-AMP_PDE"/>
</dbReference>
<dbReference type="PANTHER" id="PTHR47618:SF1">
    <property type="entry name" value="BIFUNCTIONAL OLIGORIBONUCLEASE AND PAP PHOSPHATASE NRNA"/>
    <property type="match status" value="1"/>
</dbReference>
<gene>
    <name evidence="3" type="ORF">DFR64_2404</name>
</gene>
<keyword evidence="4" id="KW-1185">Reference proteome</keyword>
<dbReference type="SUPFAM" id="SSF64182">
    <property type="entry name" value="DHH phosphoesterases"/>
    <property type="match status" value="1"/>
</dbReference>
<dbReference type="PANTHER" id="PTHR47618">
    <property type="entry name" value="BIFUNCTIONAL OLIGORIBONUCLEASE AND PAP PHOSPHATASE NRNA"/>
    <property type="match status" value="1"/>
</dbReference>
<name>A0A347ZW23_9CHLR</name>
<proteinExistence type="predicted"/>
<dbReference type="InterPro" id="IPR001667">
    <property type="entry name" value="DDH_dom"/>
</dbReference>
<evidence type="ECO:0000313" key="3">
    <source>
        <dbReference type="EMBL" id="REG07199.1"/>
    </source>
</evidence>
<organism evidence="3 4">
    <name type="scientific">Pelolinea submarina</name>
    <dbReference type="NCBI Taxonomy" id="913107"/>
    <lineage>
        <taxon>Bacteria</taxon>
        <taxon>Bacillati</taxon>
        <taxon>Chloroflexota</taxon>
        <taxon>Anaerolineae</taxon>
        <taxon>Anaerolineales</taxon>
        <taxon>Anaerolineaceae</taxon>
        <taxon>Pelolinea</taxon>
    </lineage>
</organism>
<sequence>MTRDNQTCSQEIRSLLHSKNQPLILAHIRPDGDAVASVLGMGLALQADGKKAQLVFPEGIPSKFKFLKGSDTVHTQIEPGYDLVIALDCSDQKRMGAEFADLNVDINIDHHITNENFGHQNLVLPEEPATSAILAQYLPQWGFPITPDMAETLLTGILTDTIGFRTSNVSANTLHLAANLIENGANLTELYEKALISQTFSASQLWGFSLSRLEKKGRIAWTSITLADRKQAGYPGRDDADLTNILSAIEEIDVSILFNEQNNCKIKVSWRSNANINVSVIAQRFGGGGHPPAAGAEITGGLEEVQNMVLEFTDSFLKEIQSKGENDYGK</sequence>
<dbReference type="AlphaFoldDB" id="A0A347ZW23"/>
<evidence type="ECO:0000259" key="1">
    <source>
        <dbReference type="Pfam" id="PF01368"/>
    </source>
</evidence>
<comment type="caution">
    <text evidence="3">The sequence shown here is derived from an EMBL/GenBank/DDBJ whole genome shotgun (WGS) entry which is preliminary data.</text>
</comment>
<dbReference type="EMBL" id="QUMS01000003">
    <property type="protein sequence ID" value="REG07199.1"/>
    <property type="molecule type" value="Genomic_DNA"/>
</dbReference>
<dbReference type="GO" id="GO:0003676">
    <property type="term" value="F:nucleic acid binding"/>
    <property type="evidence" value="ECO:0007669"/>
    <property type="project" value="InterPro"/>
</dbReference>
<feature type="domain" description="DDH" evidence="1">
    <location>
        <begin position="23"/>
        <end position="157"/>
    </location>
</feature>
<dbReference type="OrthoDB" id="9803668at2"/>
<dbReference type="Gene3D" id="3.10.310.30">
    <property type="match status" value="1"/>
</dbReference>
<reference evidence="3 4" key="1">
    <citation type="submission" date="2018-08" db="EMBL/GenBank/DDBJ databases">
        <title>Genomic Encyclopedia of Type Strains, Phase IV (KMG-IV): sequencing the most valuable type-strain genomes for metagenomic binning, comparative biology and taxonomic classification.</title>
        <authorList>
            <person name="Goeker M."/>
        </authorList>
    </citation>
    <scope>NUCLEOTIDE SEQUENCE [LARGE SCALE GENOMIC DNA]</scope>
    <source>
        <strain evidence="3 4">DSM 23923</strain>
    </source>
</reference>
<dbReference type="InterPro" id="IPR003156">
    <property type="entry name" value="DHHA1_dom"/>
</dbReference>
<dbReference type="RefSeq" id="WP_116225673.1">
    <property type="nucleotide sequence ID" value="NZ_AP018437.1"/>
</dbReference>
<evidence type="ECO:0000259" key="2">
    <source>
        <dbReference type="Pfam" id="PF02272"/>
    </source>
</evidence>
<dbReference type="Proteomes" id="UP000256388">
    <property type="component" value="Unassembled WGS sequence"/>
</dbReference>
<accession>A0A347ZW23</accession>
<dbReference type="Pfam" id="PF02272">
    <property type="entry name" value="DHHA1"/>
    <property type="match status" value="1"/>
</dbReference>
<dbReference type="Pfam" id="PF01368">
    <property type="entry name" value="DHH"/>
    <property type="match status" value="1"/>
</dbReference>
<evidence type="ECO:0000313" key="4">
    <source>
        <dbReference type="Proteomes" id="UP000256388"/>
    </source>
</evidence>
<dbReference type="InterPro" id="IPR038763">
    <property type="entry name" value="DHH_sf"/>
</dbReference>
<protein>
    <submittedName>
        <fullName evidence="3">Phosphoesterase RecJ-like protein</fullName>
    </submittedName>
</protein>
<dbReference type="Gene3D" id="3.90.1640.10">
    <property type="entry name" value="inorganic pyrophosphatase (n-terminal core)"/>
    <property type="match status" value="1"/>
</dbReference>
<feature type="domain" description="DHHA1" evidence="2">
    <location>
        <begin position="242"/>
        <end position="318"/>
    </location>
</feature>